<reference evidence="2" key="1">
    <citation type="submission" date="2008-08" db="EMBL/GenBank/DDBJ databases">
        <title>Complete sequence of Vibrio fischeri strain MJ11.</title>
        <authorList>
            <person name="Mandel M.J."/>
            <person name="Stabb E.V."/>
            <person name="Ruby E.G."/>
            <person name="Ferriera S."/>
            <person name="Johnson J."/>
            <person name="Kravitz S."/>
            <person name="Beeson K."/>
            <person name="Sutton G."/>
            <person name="Rogers Y.-H."/>
            <person name="Friedman R."/>
            <person name="Frazier M."/>
            <person name="Venter J.C."/>
        </authorList>
    </citation>
    <scope>NUCLEOTIDE SEQUENCE [LARGE SCALE GENOMIC DNA]</scope>
    <source>
        <strain evidence="2">MJ11</strain>
    </source>
</reference>
<keyword evidence="1" id="KW-0489">Methyltransferase</keyword>
<dbReference type="AlphaFoldDB" id="B5EU21"/>
<keyword evidence="1" id="KW-0808">Transferase</keyword>
<sequence length="59" mass="6925">MKRKYNFSVKSCWIAHIKELNGIKMKQAPNRLSSTERKYPCPEEKILVVKNAMKKFGLI</sequence>
<reference evidence="1 2" key="2">
    <citation type="journal article" date="2009" name="Nature">
        <title>A single regulatory gene is sufficient to alter bacterial host range.</title>
        <authorList>
            <person name="Mandel M.J."/>
            <person name="Wollenberg M.S."/>
            <person name="Stabb E.V."/>
            <person name="Visick K.L."/>
            <person name="Ruby E.G."/>
        </authorList>
    </citation>
    <scope>NUCLEOTIDE SEQUENCE [LARGE SCALE GENOMIC DNA]</scope>
    <source>
        <strain evidence="1 2">MJ11</strain>
    </source>
</reference>
<dbReference type="HOGENOM" id="CLU_142888_2_0_6"/>
<dbReference type="GO" id="GO:0008168">
    <property type="term" value="F:methyltransferase activity"/>
    <property type="evidence" value="ECO:0007669"/>
    <property type="project" value="UniProtKB-KW"/>
</dbReference>
<evidence type="ECO:0000313" key="1">
    <source>
        <dbReference type="EMBL" id="ACH63674.1"/>
    </source>
</evidence>
<evidence type="ECO:0000313" key="2">
    <source>
        <dbReference type="Proteomes" id="UP000001857"/>
    </source>
</evidence>
<organism evidence="1 2">
    <name type="scientific">Aliivibrio fischeri (strain MJ11)</name>
    <name type="common">Vibrio fischeri</name>
    <dbReference type="NCBI Taxonomy" id="388396"/>
    <lineage>
        <taxon>Bacteria</taxon>
        <taxon>Pseudomonadati</taxon>
        <taxon>Pseudomonadota</taxon>
        <taxon>Gammaproteobacteria</taxon>
        <taxon>Vibrionales</taxon>
        <taxon>Vibrionaceae</taxon>
        <taxon>Aliivibrio</taxon>
    </lineage>
</organism>
<proteinExistence type="predicted"/>
<gene>
    <name evidence="1" type="ordered locus">VFMJ11_A0640</name>
</gene>
<dbReference type="KEGG" id="vfm:VFMJ11_A0640"/>
<name>B5EU21_ALIFM</name>
<dbReference type="Proteomes" id="UP000001857">
    <property type="component" value="Chromosome II"/>
</dbReference>
<dbReference type="GO" id="GO:0032259">
    <property type="term" value="P:methylation"/>
    <property type="evidence" value="ECO:0007669"/>
    <property type="project" value="UniProtKB-KW"/>
</dbReference>
<dbReference type="EMBL" id="CP001133">
    <property type="protein sequence ID" value="ACH63674.1"/>
    <property type="molecule type" value="Genomic_DNA"/>
</dbReference>
<protein>
    <submittedName>
        <fullName evidence="1">RNA methyltransferase fusion protein</fullName>
    </submittedName>
</protein>
<accession>B5EU21</accession>